<dbReference type="InterPro" id="IPR013587">
    <property type="entry name" value="Nitrate/nitrite_sensing"/>
</dbReference>
<dbReference type="CDD" id="cd11386">
    <property type="entry name" value="MCP_signal"/>
    <property type="match status" value="1"/>
</dbReference>
<protein>
    <submittedName>
        <fullName evidence="6">Chemotaxis protein</fullName>
    </submittedName>
</protein>
<name>A0A9X7UVD2_9GAMM</name>
<feature type="domain" description="Methyl-accepting transducer" evidence="5">
    <location>
        <begin position="389"/>
        <end position="625"/>
    </location>
</feature>
<evidence type="ECO:0000256" key="3">
    <source>
        <dbReference type="ARBA" id="ARBA00029447"/>
    </source>
</evidence>
<dbReference type="GO" id="GO:0004888">
    <property type="term" value="F:transmembrane signaling receptor activity"/>
    <property type="evidence" value="ECO:0007669"/>
    <property type="project" value="InterPro"/>
</dbReference>
<dbReference type="FunFam" id="1.10.287.950:FF:000001">
    <property type="entry name" value="Methyl-accepting chemotaxis sensory transducer"/>
    <property type="match status" value="1"/>
</dbReference>
<dbReference type="Pfam" id="PF00672">
    <property type="entry name" value="HAMP"/>
    <property type="match status" value="1"/>
</dbReference>
<dbReference type="Proteomes" id="UP000596074">
    <property type="component" value="Chromosome"/>
</dbReference>
<dbReference type="GO" id="GO:0006935">
    <property type="term" value="P:chemotaxis"/>
    <property type="evidence" value="ECO:0007669"/>
    <property type="project" value="InterPro"/>
</dbReference>
<dbReference type="Gene3D" id="1.10.287.950">
    <property type="entry name" value="Methyl-accepting chemotaxis protein"/>
    <property type="match status" value="1"/>
</dbReference>
<dbReference type="KEGG" id="vcw:GJQ55_03390"/>
<evidence type="ECO:0000313" key="6">
    <source>
        <dbReference type="EMBL" id="QQD23585.1"/>
    </source>
</evidence>
<keyword evidence="2 4" id="KW-0807">Transducer</keyword>
<dbReference type="Pfam" id="PF08376">
    <property type="entry name" value="NIT"/>
    <property type="match status" value="1"/>
</dbReference>
<evidence type="ECO:0000256" key="2">
    <source>
        <dbReference type="ARBA" id="ARBA00023224"/>
    </source>
</evidence>
<keyword evidence="7" id="KW-1185">Reference proteome</keyword>
<gene>
    <name evidence="6" type="ORF">GJQ55_03390</name>
</gene>
<evidence type="ECO:0000256" key="1">
    <source>
        <dbReference type="ARBA" id="ARBA00004370"/>
    </source>
</evidence>
<evidence type="ECO:0000313" key="7">
    <source>
        <dbReference type="Proteomes" id="UP000596074"/>
    </source>
</evidence>
<dbReference type="InterPro" id="IPR004089">
    <property type="entry name" value="MCPsignal_dom"/>
</dbReference>
<dbReference type="RefSeq" id="WP_228346117.1">
    <property type="nucleotide sequence ID" value="NZ_CP046056.1"/>
</dbReference>
<dbReference type="SUPFAM" id="SSF58104">
    <property type="entry name" value="Methyl-accepting chemotaxis protein (MCP) signaling domain"/>
    <property type="match status" value="1"/>
</dbReference>
<dbReference type="GO" id="GO:0016020">
    <property type="term" value="C:membrane"/>
    <property type="evidence" value="ECO:0007669"/>
    <property type="project" value="UniProtKB-SubCell"/>
</dbReference>
<evidence type="ECO:0000256" key="4">
    <source>
        <dbReference type="PROSITE-ProRule" id="PRU00284"/>
    </source>
</evidence>
<accession>A0A9X7UVD2</accession>
<dbReference type="PROSITE" id="PS50111">
    <property type="entry name" value="CHEMOTAXIS_TRANSDUC_2"/>
    <property type="match status" value="1"/>
</dbReference>
<dbReference type="AlphaFoldDB" id="A0A9X7UVD2"/>
<dbReference type="EMBL" id="CP046056">
    <property type="protein sequence ID" value="QQD23585.1"/>
    <property type="molecule type" value="Genomic_DNA"/>
</dbReference>
<dbReference type="InterPro" id="IPR004090">
    <property type="entry name" value="Chemotax_Me-accpt_rcpt"/>
</dbReference>
<dbReference type="PRINTS" id="PR00260">
    <property type="entry name" value="CHEMTRNSDUCR"/>
</dbReference>
<evidence type="ECO:0000259" key="5">
    <source>
        <dbReference type="PROSITE" id="PS50111"/>
    </source>
</evidence>
<dbReference type="PANTHER" id="PTHR32089">
    <property type="entry name" value="METHYL-ACCEPTING CHEMOTAXIS PROTEIN MCPB"/>
    <property type="match status" value="1"/>
</dbReference>
<dbReference type="PANTHER" id="PTHR32089:SF112">
    <property type="entry name" value="LYSOZYME-LIKE PROTEIN-RELATED"/>
    <property type="match status" value="1"/>
</dbReference>
<proteinExistence type="inferred from homology"/>
<reference evidence="6 7" key="1">
    <citation type="submission" date="2019-11" db="EMBL/GenBank/DDBJ databases">
        <title>Venatorbacter sp. nov. a predator of Campylobacter and other Gram-negative bacteria.</title>
        <authorList>
            <person name="Saeedi A."/>
            <person name="Cummings N.J."/>
            <person name="Connerton I.F."/>
            <person name="Connerton P.L."/>
        </authorList>
    </citation>
    <scope>NUCLEOTIDE SEQUENCE [LARGE SCALE GENOMIC DNA]</scope>
    <source>
        <strain evidence="6">XL5</strain>
    </source>
</reference>
<sequence>MKFIQNLSMRHKLLILILPAMLVLLMLFVERTHGYLGQYQAMQHLQQQAALLQLLDPVVTELQKERGRSAVFLSSRQAPAEATAALQAQYQSSDRVLSGWQQGLTQWLQNNEALSALTDFQQQLQKLSQVRNQVLAHAISGAEALRIYTDLVHQGMAFTGRTLRSVQEPDIQRRMSAYAAISNLTEVAGLERARGAAYLRMGTFERADLLPVTRLQGQQESLQAQVPLFLYEQEMTDWNSALNSADNRQFEGFRQRLNDPQAAAAITPAQWFQQATVRISVLNNSKEQLVQIIAADAVQLQQAAATDLWTETALMALVVLLVVVMSVVISAQVNGQVGGLLKVIRTSMQEKDLSVRVPVSSLDEIGEVAAAVQELFLAFSRALDQLDNASLQLAAAMEESAMTAGKNALQLEHQQQQVEQVATATEEMSATSEQISQHTQRVADAAVSVRSKSEAGEETVKQSVNQVQRLAGSVQGVDQLMQDLQHRSDSMIEVIDVIRNVADQTNLLALNAAIEAARAGEHGRGFAVVADEVRTLAQQTHSSTQKIQEIIESFTELAATATHSIESSHKIADEALLQSKELERTFDDILNDVKGISDMASEIATASEEQVAVSREVARSMEMIRDDSAQTYQGAMEIRSVTQNQSALATELKDLAGEFKTH</sequence>
<dbReference type="SMART" id="SM00283">
    <property type="entry name" value="MA"/>
    <property type="match status" value="1"/>
</dbReference>
<dbReference type="CDD" id="cd06225">
    <property type="entry name" value="HAMP"/>
    <property type="match status" value="1"/>
</dbReference>
<dbReference type="Pfam" id="PF00015">
    <property type="entry name" value="MCPsignal"/>
    <property type="match status" value="1"/>
</dbReference>
<organism evidence="6 7">
    <name type="scientific">Venatoribacter cucullus</name>
    <dbReference type="NCBI Taxonomy" id="2661630"/>
    <lineage>
        <taxon>Bacteria</taxon>
        <taxon>Pseudomonadati</taxon>
        <taxon>Pseudomonadota</taxon>
        <taxon>Gammaproteobacteria</taxon>
        <taxon>Oceanospirillales</taxon>
        <taxon>Oceanospirillaceae</taxon>
        <taxon>Venatoribacter</taxon>
    </lineage>
</organism>
<comment type="similarity">
    <text evidence="3">Belongs to the methyl-accepting chemotaxis (MCP) protein family.</text>
</comment>
<comment type="subcellular location">
    <subcellularLocation>
        <location evidence="1">Membrane</location>
    </subcellularLocation>
</comment>
<dbReference type="GO" id="GO:0007165">
    <property type="term" value="P:signal transduction"/>
    <property type="evidence" value="ECO:0007669"/>
    <property type="project" value="UniProtKB-KW"/>
</dbReference>
<dbReference type="InterPro" id="IPR003660">
    <property type="entry name" value="HAMP_dom"/>
</dbReference>